<dbReference type="EMBL" id="CP075546">
    <property type="protein sequence ID" value="QVV87916.1"/>
    <property type="molecule type" value="Genomic_DNA"/>
</dbReference>
<dbReference type="CDD" id="cd05403">
    <property type="entry name" value="NT_KNTase_like"/>
    <property type="match status" value="1"/>
</dbReference>
<dbReference type="GO" id="GO:0016779">
    <property type="term" value="F:nucleotidyltransferase activity"/>
    <property type="evidence" value="ECO:0007669"/>
    <property type="project" value="InterPro"/>
</dbReference>
<keyword evidence="2" id="KW-0808">Transferase</keyword>
<gene>
    <name evidence="2" type="ORF">KHC33_11265</name>
</gene>
<dbReference type="InterPro" id="IPR002934">
    <property type="entry name" value="Polymerase_NTP_transf_dom"/>
</dbReference>
<dbReference type="KEGG" id="mrtj:KHC33_11265"/>
<dbReference type="PANTHER" id="PTHR33933">
    <property type="entry name" value="NUCLEOTIDYLTRANSFERASE"/>
    <property type="match status" value="1"/>
</dbReference>
<dbReference type="InterPro" id="IPR052548">
    <property type="entry name" value="Type_VII_TA_antitoxin"/>
</dbReference>
<dbReference type="InterPro" id="IPR043519">
    <property type="entry name" value="NT_sf"/>
</dbReference>
<protein>
    <submittedName>
        <fullName evidence="2">Nucleotidyltransferase domain-containing protein</fullName>
    </submittedName>
</protein>
<dbReference type="SUPFAM" id="SSF81301">
    <property type="entry name" value="Nucleotidyltransferase"/>
    <property type="match status" value="1"/>
</dbReference>
<dbReference type="Proteomes" id="UP000680656">
    <property type="component" value="Chromosome"/>
</dbReference>
<sequence>MLNEDIIQNVVQRVVLAEHPKKIILFGSYARGEQTESSDLDLLVIFESVPEKGKKMAEIRNAIGRVAPGVGVDILVSTRNEILNPPIGSALYHGIREGRTVYAAEG</sequence>
<reference evidence="2 3" key="1">
    <citation type="submission" date="2021-05" db="EMBL/GenBank/DDBJ databases">
        <title>A novel Methanospirillum isolate from a pyrite-forming mixed culture.</title>
        <authorList>
            <person name="Bunk B."/>
            <person name="Sproer C."/>
            <person name="Spring S."/>
            <person name="Pester M."/>
        </authorList>
    </citation>
    <scope>NUCLEOTIDE SEQUENCE [LARGE SCALE GENOMIC DNA]</scope>
    <source>
        <strain evidence="2 3">J.3.6.1-F.2.7.3</strain>
    </source>
</reference>
<dbReference type="PANTHER" id="PTHR33933:SF1">
    <property type="entry name" value="PROTEIN ADENYLYLTRANSFERASE MNTA-RELATED"/>
    <property type="match status" value="1"/>
</dbReference>
<dbReference type="GeneID" id="65097771"/>
<accession>A0A8E7EIV0</accession>
<dbReference type="AlphaFoldDB" id="A0A8E7EIV0"/>
<dbReference type="RefSeq" id="WP_214418734.1">
    <property type="nucleotide sequence ID" value="NZ_CP075546.1"/>
</dbReference>
<evidence type="ECO:0000313" key="3">
    <source>
        <dbReference type="Proteomes" id="UP000680656"/>
    </source>
</evidence>
<proteinExistence type="predicted"/>
<name>A0A8E7EIV0_9EURY</name>
<dbReference type="Gene3D" id="3.30.460.10">
    <property type="entry name" value="Beta Polymerase, domain 2"/>
    <property type="match status" value="1"/>
</dbReference>
<dbReference type="Pfam" id="PF01909">
    <property type="entry name" value="NTP_transf_2"/>
    <property type="match status" value="1"/>
</dbReference>
<evidence type="ECO:0000259" key="1">
    <source>
        <dbReference type="Pfam" id="PF01909"/>
    </source>
</evidence>
<evidence type="ECO:0000313" key="2">
    <source>
        <dbReference type="EMBL" id="QVV87916.1"/>
    </source>
</evidence>
<organism evidence="2 3">
    <name type="scientific">Methanospirillum purgamenti</name>
    <dbReference type="NCBI Taxonomy" id="2834276"/>
    <lineage>
        <taxon>Archaea</taxon>
        <taxon>Methanobacteriati</taxon>
        <taxon>Methanobacteriota</taxon>
        <taxon>Stenosarchaea group</taxon>
        <taxon>Methanomicrobia</taxon>
        <taxon>Methanomicrobiales</taxon>
        <taxon>Methanospirillaceae</taxon>
        <taxon>Methanospirillum</taxon>
    </lineage>
</organism>
<feature type="domain" description="Polymerase nucleotidyl transferase" evidence="1">
    <location>
        <begin position="20"/>
        <end position="83"/>
    </location>
</feature>
<keyword evidence="3" id="KW-1185">Reference proteome</keyword>